<evidence type="ECO:0000313" key="2">
    <source>
        <dbReference type="EMBL" id="MBT1157154.1"/>
    </source>
</evidence>
<dbReference type="AlphaFoldDB" id="A0A9X1ACC2"/>
<dbReference type="CDD" id="cd19081">
    <property type="entry name" value="AKR_AKR9C1"/>
    <property type="match status" value="1"/>
</dbReference>
<dbReference type="SUPFAM" id="SSF51430">
    <property type="entry name" value="NAD(P)-linked oxidoreductase"/>
    <property type="match status" value="1"/>
</dbReference>
<dbReference type="Gene3D" id="3.20.20.100">
    <property type="entry name" value="NADP-dependent oxidoreductase domain"/>
    <property type="match status" value="1"/>
</dbReference>
<name>A0A9X1ACC2_9HYPH</name>
<dbReference type="Proteomes" id="UP001138921">
    <property type="component" value="Unassembled WGS sequence"/>
</dbReference>
<dbReference type="PRINTS" id="PR00069">
    <property type="entry name" value="ALDKETRDTASE"/>
</dbReference>
<proteinExistence type="predicted"/>
<dbReference type="RefSeq" id="WP_214391088.1">
    <property type="nucleotide sequence ID" value="NZ_JAFLWW010000004.1"/>
</dbReference>
<sequence>MEKRKLGRTGLKISPLVLGGNVFGWTIDRKVSFDVLDAFFDHGFNAIDTADVYTAWVPGNKGGESESIIGAWLKARPLARDKIVIFTKVGSGTDGASRTRGLSESWISKAVEQSLKRLGVEAIDVYFSHWPDPLTPHDETLSAYAKLIEAGKVKAIGASNFNAVQLATALGAARTQGLPAYQVLQPEYNLYSHETFDGALRDLSIAEDIGVVNYYGLAGGFLSGKYRSLEDCGKSARGARMTRYFTSRGWAVLDALDAIGANHHATPAEVSLAWLMARKGVTAPIASATSVKQVESFSKAAGIVLSPDEVKKLDDASSVPIAA</sequence>
<dbReference type="InterPro" id="IPR023210">
    <property type="entry name" value="NADP_OxRdtase_dom"/>
</dbReference>
<evidence type="ECO:0000259" key="1">
    <source>
        <dbReference type="Pfam" id="PF00248"/>
    </source>
</evidence>
<dbReference type="InterPro" id="IPR036812">
    <property type="entry name" value="NAD(P)_OxRdtase_dom_sf"/>
</dbReference>
<evidence type="ECO:0000313" key="3">
    <source>
        <dbReference type="Proteomes" id="UP001138921"/>
    </source>
</evidence>
<accession>A0A9X1ACC2</accession>
<reference evidence="2" key="2">
    <citation type="submission" date="2021-03" db="EMBL/GenBank/DDBJ databases">
        <authorList>
            <person name="Artuso I."/>
            <person name="Turrini P."/>
            <person name="Pirolo M."/>
            <person name="Lugli G.A."/>
            <person name="Ventura M."/>
            <person name="Visca P."/>
        </authorList>
    </citation>
    <scope>NUCLEOTIDE SEQUENCE</scope>
    <source>
        <strain evidence="2">LMG 26462</strain>
    </source>
</reference>
<gene>
    <name evidence="2" type="ORF">J1C56_16280</name>
</gene>
<reference evidence="2" key="1">
    <citation type="journal article" date="2021" name="Microorganisms">
        <title>Phylogenomic Reconstruction and Metabolic Potential of the Genus Aminobacter.</title>
        <authorList>
            <person name="Artuso I."/>
            <person name="Turrini P."/>
            <person name="Pirolo M."/>
            <person name="Lugli G.A."/>
            <person name="Ventura M."/>
            <person name="Visca P."/>
        </authorList>
    </citation>
    <scope>NUCLEOTIDE SEQUENCE</scope>
    <source>
        <strain evidence="2">LMG 26462</strain>
    </source>
</reference>
<comment type="caution">
    <text evidence="2">The sequence shown here is derived from an EMBL/GenBank/DDBJ whole genome shotgun (WGS) entry which is preliminary data.</text>
</comment>
<dbReference type="GO" id="GO:0016491">
    <property type="term" value="F:oxidoreductase activity"/>
    <property type="evidence" value="ECO:0007669"/>
    <property type="project" value="InterPro"/>
</dbReference>
<dbReference type="PANTHER" id="PTHR43364">
    <property type="entry name" value="NADH-SPECIFIC METHYLGLYOXAL REDUCTASE-RELATED"/>
    <property type="match status" value="1"/>
</dbReference>
<dbReference type="Pfam" id="PF00248">
    <property type="entry name" value="Aldo_ket_red"/>
    <property type="match status" value="1"/>
</dbReference>
<organism evidence="2 3">
    <name type="scientific">Aminobacter anthyllidis</name>
    <dbReference type="NCBI Taxonomy" id="1035067"/>
    <lineage>
        <taxon>Bacteria</taxon>
        <taxon>Pseudomonadati</taxon>
        <taxon>Pseudomonadota</taxon>
        <taxon>Alphaproteobacteria</taxon>
        <taxon>Hyphomicrobiales</taxon>
        <taxon>Phyllobacteriaceae</taxon>
        <taxon>Aminobacter</taxon>
    </lineage>
</organism>
<feature type="domain" description="NADP-dependent oxidoreductase" evidence="1">
    <location>
        <begin position="15"/>
        <end position="316"/>
    </location>
</feature>
<keyword evidence="3" id="KW-1185">Reference proteome</keyword>
<dbReference type="PANTHER" id="PTHR43364:SF6">
    <property type="entry name" value="OXIDOREDUCTASE-RELATED"/>
    <property type="match status" value="1"/>
</dbReference>
<dbReference type="InterPro" id="IPR020471">
    <property type="entry name" value="AKR"/>
</dbReference>
<dbReference type="InterPro" id="IPR050523">
    <property type="entry name" value="AKR_Detox_Biosynth"/>
</dbReference>
<dbReference type="GO" id="GO:0005829">
    <property type="term" value="C:cytosol"/>
    <property type="evidence" value="ECO:0007669"/>
    <property type="project" value="TreeGrafter"/>
</dbReference>
<dbReference type="EMBL" id="JAFLWW010000004">
    <property type="protein sequence ID" value="MBT1157154.1"/>
    <property type="molecule type" value="Genomic_DNA"/>
</dbReference>
<protein>
    <submittedName>
        <fullName evidence="2">Aldo/keto reductase</fullName>
    </submittedName>
</protein>